<dbReference type="STRING" id="1121298.SAMN05444401_3733"/>
<dbReference type="PANTHER" id="PTHR43663">
    <property type="entry name" value="CHROMATE TRANSPORT PROTEIN-RELATED"/>
    <property type="match status" value="1"/>
</dbReference>
<gene>
    <name evidence="8" type="ORF">SAMN05444401_3733</name>
</gene>
<keyword evidence="4 7" id="KW-0812">Transmembrane</keyword>
<evidence type="ECO:0000256" key="5">
    <source>
        <dbReference type="ARBA" id="ARBA00022989"/>
    </source>
</evidence>
<name>A0A1M6LPN2_9CLOT</name>
<sequence length="194" mass="20919">MKLLMLFLSFFKIGLFSFGGGYAMIPLIQKEIETNNYLPASQFADIIAIAEMTPGPIAVNSATFVGYKVSGVLGSLFATIGVALPSLIIAILISRMFFKYQNHPLNESIFYGIRPVIPALIMTAAIFVAETSIFPNGLSNLSLRGLFSNPLGVIDIPSIIILIITFVSLIKFKINPILAILGSGILGVVVFSIF</sequence>
<proteinExistence type="inferred from homology"/>
<feature type="transmembrane region" description="Helical" evidence="7">
    <location>
        <begin position="177"/>
        <end position="193"/>
    </location>
</feature>
<feature type="transmembrane region" description="Helical" evidence="7">
    <location>
        <begin position="149"/>
        <end position="170"/>
    </location>
</feature>
<reference evidence="8 9" key="1">
    <citation type="submission" date="2016-11" db="EMBL/GenBank/DDBJ databases">
        <authorList>
            <person name="Jaros S."/>
            <person name="Januszkiewicz K."/>
            <person name="Wedrychowicz H."/>
        </authorList>
    </citation>
    <scope>NUCLEOTIDE SEQUENCE [LARGE SCALE GENOMIC DNA]</scope>
    <source>
        <strain evidence="8 9">DSM 21864</strain>
    </source>
</reference>
<dbReference type="GO" id="GO:0015109">
    <property type="term" value="F:chromate transmembrane transporter activity"/>
    <property type="evidence" value="ECO:0007669"/>
    <property type="project" value="InterPro"/>
</dbReference>
<keyword evidence="9" id="KW-1185">Reference proteome</keyword>
<evidence type="ECO:0000313" key="8">
    <source>
        <dbReference type="EMBL" id="SHJ73138.1"/>
    </source>
</evidence>
<dbReference type="Pfam" id="PF02417">
    <property type="entry name" value="Chromate_transp"/>
    <property type="match status" value="1"/>
</dbReference>
<protein>
    <submittedName>
        <fullName evidence="8">Chromate transporter</fullName>
    </submittedName>
</protein>
<evidence type="ECO:0000256" key="1">
    <source>
        <dbReference type="ARBA" id="ARBA00004651"/>
    </source>
</evidence>
<organism evidence="8 9">
    <name type="scientific">Clostridium amylolyticum</name>
    <dbReference type="NCBI Taxonomy" id="1121298"/>
    <lineage>
        <taxon>Bacteria</taxon>
        <taxon>Bacillati</taxon>
        <taxon>Bacillota</taxon>
        <taxon>Clostridia</taxon>
        <taxon>Eubacteriales</taxon>
        <taxon>Clostridiaceae</taxon>
        <taxon>Clostridium</taxon>
    </lineage>
</organism>
<accession>A0A1M6LPN2</accession>
<evidence type="ECO:0000256" key="6">
    <source>
        <dbReference type="ARBA" id="ARBA00023136"/>
    </source>
</evidence>
<evidence type="ECO:0000256" key="7">
    <source>
        <dbReference type="SAM" id="Phobius"/>
    </source>
</evidence>
<dbReference type="Proteomes" id="UP000184080">
    <property type="component" value="Unassembled WGS sequence"/>
</dbReference>
<feature type="transmembrane region" description="Helical" evidence="7">
    <location>
        <begin position="76"/>
        <end position="97"/>
    </location>
</feature>
<comment type="similarity">
    <text evidence="2">Belongs to the chromate ion transporter (CHR) (TC 2.A.51) family.</text>
</comment>
<evidence type="ECO:0000256" key="2">
    <source>
        <dbReference type="ARBA" id="ARBA00005262"/>
    </source>
</evidence>
<dbReference type="OrthoDB" id="9788907at2"/>
<evidence type="ECO:0000256" key="3">
    <source>
        <dbReference type="ARBA" id="ARBA00022475"/>
    </source>
</evidence>
<dbReference type="InterPro" id="IPR052518">
    <property type="entry name" value="CHR_Transporter"/>
</dbReference>
<keyword evidence="3" id="KW-1003">Cell membrane</keyword>
<dbReference type="AlphaFoldDB" id="A0A1M6LPN2"/>
<comment type="subcellular location">
    <subcellularLocation>
        <location evidence="1">Cell membrane</location>
        <topology evidence="1">Multi-pass membrane protein</topology>
    </subcellularLocation>
</comment>
<dbReference type="RefSeq" id="WP_073010283.1">
    <property type="nucleotide sequence ID" value="NZ_FQZO01000007.1"/>
</dbReference>
<dbReference type="InterPro" id="IPR003370">
    <property type="entry name" value="Chromate_transpt"/>
</dbReference>
<dbReference type="EMBL" id="FQZO01000007">
    <property type="protein sequence ID" value="SHJ73138.1"/>
    <property type="molecule type" value="Genomic_DNA"/>
</dbReference>
<keyword evidence="6 7" id="KW-0472">Membrane</keyword>
<evidence type="ECO:0000313" key="9">
    <source>
        <dbReference type="Proteomes" id="UP000184080"/>
    </source>
</evidence>
<feature type="transmembrane region" description="Helical" evidence="7">
    <location>
        <begin position="109"/>
        <end position="129"/>
    </location>
</feature>
<keyword evidence="5 7" id="KW-1133">Transmembrane helix</keyword>
<dbReference type="GO" id="GO:0005886">
    <property type="term" value="C:plasma membrane"/>
    <property type="evidence" value="ECO:0007669"/>
    <property type="project" value="UniProtKB-SubCell"/>
</dbReference>
<evidence type="ECO:0000256" key="4">
    <source>
        <dbReference type="ARBA" id="ARBA00022692"/>
    </source>
</evidence>
<dbReference type="PANTHER" id="PTHR43663:SF1">
    <property type="entry name" value="CHROMATE TRANSPORTER"/>
    <property type="match status" value="1"/>
</dbReference>